<sequence>MPDVKPLRFPSREGRASQQDQAELQTVCSGRRRTCALLNSPSPCVNSAIYHIQEMKLTVENWCQQPGKYQPQIDQVKHRYNKTLRFQSRYSDSESVMSTEQYVQGIAIGVRESCPLSPLLKKINDAIRDAVYLIERLEADRQATEEALHKEKRRGRFLENEVHSVSLWKQKEHALVVQKEHEACVRDITKLKRKLKVEREKLDLVQEKLTHTEVLNQNVHEEINFSRKQVPLMREHLDLQRDAINQINAALAEADEVCSKTQSDLTLVRKELKKMELDANNEKISADHVLLAMKNQLAERLEDLNQLKMIEKSLCAETKDAEKSIALTEEKCALITQRVPEMMDLEKTERDRLSQLNLQIEDKMLKNRKLKEELIARQEDIERAKLNGEAQVSCVEEQLQSKLKTFAALRKERMEYEQNVEDHKTKIRESEKAVKQMREERKQMLQKITDNDDLWEKAKEEVTQVVARHSVTLTKLEEQKQLTSTEEQRARKEIDNLRNDLTGHTTALELLKTRCANVNEELKQQQRSSELTNQQLQKEFEDASSAAKALETKIEKVKKLTENLEQIQCEHRKTLVNLEEEKKLKREHLKAAQDLHTSTMKRYDDALSTISDLTKKTKECRDSSHEMEETAESMQEVIAELEKDIDVLEFKNKSAALIMSTLQSDINNCQQRTQRSMQTHTAHVTARKKQMKDSKEALKDALEENRQLASKYEGLQMSLMEAKQESVSALSKRNHAHQSFHDYTQLSLLQKRMHKALVKYSEQRSLYSQAELDRCQALSQETDQKIKTAQEGLSEEIQLISALLQSLTDDSTTTDDAGVNKQASPDAAGSNE</sequence>
<dbReference type="PANTHER" id="PTHR35088:SF1">
    <property type="entry name" value="COILED-COIL DOMAIN-CONTAINING PROTEIN 178"/>
    <property type="match status" value="1"/>
</dbReference>
<feature type="coiled-coil region" evidence="1">
    <location>
        <begin position="624"/>
        <end position="651"/>
    </location>
</feature>
<keyword evidence="1" id="KW-0175">Coiled coil</keyword>
<dbReference type="AlphaFoldDB" id="A0A9Y4TQR7"/>
<dbReference type="GeneID" id="103369773"/>
<feature type="coiled-coil region" evidence="1">
    <location>
        <begin position="120"/>
        <end position="161"/>
    </location>
</feature>
<keyword evidence="3" id="KW-1185">Reference proteome</keyword>
<dbReference type="RefSeq" id="XP_008296798.1">
    <property type="nucleotide sequence ID" value="XM_008298576.1"/>
</dbReference>
<feature type="coiled-coil region" evidence="1">
    <location>
        <begin position="688"/>
        <end position="725"/>
    </location>
</feature>
<organism evidence="3 4">
    <name type="scientific">Stegastes partitus</name>
    <name type="common">bicolor damselfish</name>
    <dbReference type="NCBI Taxonomy" id="144197"/>
    <lineage>
        <taxon>Eukaryota</taxon>
        <taxon>Metazoa</taxon>
        <taxon>Chordata</taxon>
        <taxon>Craniata</taxon>
        <taxon>Vertebrata</taxon>
        <taxon>Euteleostomi</taxon>
        <taxon>Actinopterygii</taxon>
        <taxon>Neopterygii</taxon>
        <taxon>Teleostei</taxon>
        <taxon>Neoteleostei</taxon>
        <taxon>Acanthomorphata</taxon>
        <taxon>Ovalentaria</taxon>
        <taxon>Pomacentridae</taxon>
        <taxon>Stegastes</taxon>
    </lineage>
</organism>
<feature type="region of interest" description="Disordered" evidence="2">
    <location>
        <begin position="810"/>
        <end position="832"/>
    </location>
</feature>
<feature type="coiled-coil region" evidence="1">
    <location>
        <begin position="353"/>
        <end position="447"/>
    </location>
</feature>
<evidence type="ECO:0000313" key="3">
    <source>
        <dbReference type="Proteomes" id="UP000694891"/>
    </source>
</evidence>
<evidence type="ECO:0000256" key="1">
    <source>
        <dbReference type="SAM" id="Coils"/>
    </source>
</evidence>
<gene>
    <name evidence="4" type="primary">ccdc178</name>
</gene>
<proteinExistence type="predicted"/>
<evidence type="ECO:0000313" key="4">
    <source>
        <dbReference type="RefSeq" id="XP_008296798.1"/>
    </source>
</evidence>
<reference evidence="4" key="1">
    <citation type="submission" date="2025-08" db="UniProtKB">
        <authorList>
            <consortium name="RefSeq"/>
        </authorList>
    </citation>
    <scope>IDENTIFICATION</scope>
</reference>
<dbReference type="CTD" id="374864"/>
<feature type="region of interest" description="Disordered" evidence="2">
    <location>
        <begin position="1"/>
        <end position="23"/>
    </location>
</feature>
<accession>A0A9Y4TQR7</accession>
<evidence type="ECO:0000256" key="2">
    <source>
        <dbReference type="SAM" id="MobiDB-lite"/>
    </source>
</evidence>
<dbReference type="InterPro" id="IPR038826">
    <property type="entry name" value="CCDC178"/>
</dbReference>
<name>A0A9Y4TQR7_9TELE</name>
<feature type="coiled-coil region" evidence="1">
    <location>
        <begin position="473"/>
        <end position="595"/>
    </location>
</feature>
<protein>
    <submittedName>
        <fullName evidence="4">Coiled-coil domain-containing protein 178</fullName>
    </submittedName>
</protein>
<dbReference type="PANTHER" id="PTHR35088">
    <property type="entry name" value="COILED-COIL DOMAIN-CONTAINING PROTEIN 178"/>
    <property type="match status" value="1"/>
</dbReference>
<dbReference type="Proteomes" id="UP000694891">
    <property type="component" value="Unplaced"/>
</dbReference>